<dbReference type="Pfam" id="PF05193">
    <property type="entry name" value="Peptidase_M16_C"/>
    <property type="match status" value="1"/>
</dbReference>
<feature type="domain" description="Peptidase M16 C-terminal" evidence="5">
    <location>
        <begin position="171"/>
        <end position="342"/>
    </location>
</feature>
<dbReference type="InterPro" id="IPR011249">
    <property type="entry name" value="Metalloenz_LuxS/M16"/>
</dbReference>
<dbReference type="PROSITE" id="PS00143">
    <property type="entry name" value="INSULINASE"/>
    <property type="match status" value="1"/>
</dbReference>
<dbReference type="AlphaFoldDB" id="A0A9D1VR22"/>
<evidence type="ECO:0000259" key="4">
    <source>
        <dbReference type="Pfam" id="PF00675"/>
    </source>
</evidence>
<dbReference type="GO" id="GO:0046872">
    <property type="term" value="F:metal ion binding"/>
    <property type="evidence" value="ECO:0007669"/>
    <property type="project" value="InterPro"/>
</dbReference>
<dbReference type="GO" id="GO:0004222">
    <property type="term" value="F:metalloendopeptidase activity"/>
    <property type="evidence" value="ECO:0007669"/>
    <property type="project" value="InterPro"/>
</dbReference>
<comment type="caution">
    <text evidence="6">The sequence shown here is derived from an EMBL/GenBank/DDBJ whole genome shotgun (WGS) entry which is preliminary data.</text>
</comment>
<feature type="domain" description="Peptidase M16 N-terminal" evidence="4">
    <location>
        <begin position="21"/>
        <end position="160"/>
    </location>
</feature>
<evidence type="ECO:0000313" key="7">
    <source>
        <dbReference type="Proteomes" id="UP000824246"/>
    </source>
</evidence>
<dbReference type="InterPro" id="IPR001431">
    <property type="entry name" value="Pept_M16_Zn_BS"/>
</dbReference>
<reference evidence="6" key="1">
    <citation type="journal article" date="2021" name="PeerJ">
        <title>Extensive microbial diversity within the chicken gut microbiome revealed by metagenomics and culture.</title>
        <authorList>
            <person name="Gilroy R."/>
            <person name="Ravi A."/>
            <person name="Getino M."/>
            <person name="Pursley I."/>
            <person name="Horton D.L."/>
            <person name="Alikhan N.F."/>
            <person name="Baker D."/>
            <person name="Gharbi K."/>
            <person name="Hall N."/>
            <person name="Watson M."/>
            <person name="Adriaenssens E.M."/>
            <person name="Foster-Nyarko E."/>
            <person name="Jarju S."/>
            <person name="Secka A."/>
            <person name="Antonio M."/>
            <person name="Oren A."/>
            <person name="Chaudhuri R.R."/>
            <person name="La Ragione R."/>
            <person name="Hildebrand F."/>
            <person name="Pallen M.J."/>
        </authorList>
    </citation>
    <scope>NUCLEOTIDE SEQUENCE</scope>
    <source>
        <strain evidence="6">ChiHjej12B11-16260</strain>
    </source>
</reference>
<gene>
    <name evidence="6" type="ORF">H9982_03310</name>
</gene>
<protein>
    <submittedName>
        <fullName evidence="6">Insulinase family protein</fullName>
    </submittedName>
</protein>
<dbReference type="GO" id="GO:0006508">
    <property type="term" value="P:proteolysis"/>
    <property type="evidence" value="ECO:0007669"/>
    <property type="project" value="InterPro"/>
</dbReference>
<dbReference type="PANTHER" id="PTHR11851">
    <property type="entry name" value="METALLOPROTEASE"/>
    <property type="match status" value="1"/>
</dbReference>
<evidence type="ECO:0000259" key="5">
    <source>
        <dbReference type="Pfam" id="PF05193"/>
    </source>
</evidence>
<organism evidence="6 7">
    <name type="scientific">Candidatus Barnesiella excrementipullorum</name>
    <dbReference type="NCBI Taxonomy" id="2838479"/>
    <lineage>
        <taxon>Bacteria</taxon>
        <taxon>Pseudomonadati</taxon>
        <taxon>Bacteroidota</taxon>
        <taxon>Bacteroidia</taxon>
        <taxon>Bacteroidales</taxon>
        <taxon>Barnesiellaceae</taxon>
        <taxon>Barnesiella</taxon>
    </lineage>
</organism>
<dbReference type="PANTHER" id="PTHR11851:SF49">
    <property type="entry name" value="MITOCHONDRIAL-PROCESSING PEPTIDASE SUBUNIT ALPHA"/>
    <property type="match status" value="1"/>
</dbReference>
<dbReference type="EMBL" id="DXFB01000087">
    <property type="protein sequence ID" value="HIX45228.1"/>
    <property type="molecule type" value="Genomic_DNA"/>
</dbReference>
<dbReference type="InterPro" id="IPR011765">
    <property type="entry name" value="Pept_M16_N"/>
</dbReference>
<dbReference type="InterPro" id="IPR007863">
    <property type="entry name" value="Peptidase_M16_C"/>
</dbReference>
<evidence type="ECO:0000313" key="6">
    <source>
        <dbReference type="EMBL" id="HIX45228.1"/>
    </source>
</evidence>
<dbReference type="Proteomes" id="UP000824246">
    <property type="component" value="Unassembled WGS sequence"/>
</dbReference>
<dbReference type="Gene3D" id="3.30.830.10">
    <property type="entry name" value="Metalloenzyme, LuxS/M16 peptidase-like"/>
    <property type="match status" value="2"/>
</dbReference>
<accession>A0A9D1VR22</accession>
<dbReference type="InterPro" id="IPR050361">
    <property type="entry name" value="MPP/UQCRC_Complex"/>
</dbReference>
<proteinExistence type="inferred from homology"/>
<evidence type="ECO:0000256" key="3">
    <source>
        <dbReference type="RuleBase" id="RU004447"/>
    </source>
</evidence>
<evidence type="ECO:0000256" key="2">
    <source>
        <dbReference type="ARBA" id="ARBA00007261"/>
    </source>
</evidence>
<sequence>MSEIETAILPNGLRVVHCRQGGNVSYCGVAVNAGTRDERPDENGLAHLVEHTIFKGTARRKACHIRTRMESVGGELNAYTTKEETVLYSIYPSAYHERAMELLGDLVAHATFPDEEFEKEREVVREEIDMYRDTPSELVYDEFENRLFAGHPLGRNILGTADELSAMSPMQARAFMARCYKAGEMVFFSYANAPMSKVVEWAQRYFGDLSCGMRGESRQGPAAMVPFDERIPYDTHQAHVVWGCRAYDLYDERRLALLLLNNMIGGPGQNSLLNVALREQRGYVYAVESSVVNYTDTGLFTVYFGTDGKYVGRCLRRIAGEMERLRHGGLTPWRVAAAKKQYRGQLLVAEDNNESLALALGKSYMRYGSVLSQEEQAQRIEAVTVEQMQAVADDIMDTRQWSLLVLE</sequence>
<dbReference type="Pfam" id="PF00675">
    <property type="entry name" value="Peptidase_M16"/>
    <property type="match status" value="1"/>
</dbReference>
<comment type="cofactor">
    <cofactor evidence="1">
        <name>Zn(2+)</name>
        <dbReference type="ChEBI" id="CHEBI:29105"/>
    </cofactor>
</comment>
<name>A0A9D1VR22_9BACT</name>
<evidence type="ECO:0000256" key="1">
    <source>
        <dbReference type="ARBA" id="ARBA00001947"/>
    </source>
</evidence>
<comment type="similarity">
    <text evidence="2 3">Belongs to the peptidase M16 family.</text>
</comment>
<dbReference type="SUPFAM" id="SSF63411">
    <property type="entry name" value="LuxS/MPP-like metallohydrolase"/>
    <property type="match status" value="2"/>
</dbReference>
<reference evidence="6" key="2">
    <citation type="submission" date="2021-04" db="EMBL/GenBank/DDBJ databases">
        <authorList>
            <person name="Gilroy R."/>
        </authorList>
    </citation>
    <scope>NUCLEOTIDE SEQUENCE</scope>
    <source>
        <strain evidence="6">ChiHjej12B11-16260</strain>
    </source>
</reference>